<dbReference type="Pfam" id="PF18882">
    <property type="entry name" value="DUF5647"/>
    <property type="match status" value="1"/>
</dbReference>
<accession>A0A6V8P5Z7</accession>
<reference evidence="1 2" key="1">
    <citation type="journal article" date="2020" name="Front. Microbiol.">
        <title>Single-cell genomics of novel Actinobacteria with the Wood-Ljungdahl pathway discovered in a serpentinizing system.</title>
        <authorList>
            <person name="Merino N."/>
            <person name="Kawai M."/>
            <person name="Boyd E.S."/>
            <person name="Colman D.R."/>
            <person name="McGlynn S.E."/>
            <person name="Nealson K.H."/>
            <person name="Kurokawa K."/>
            <person name="Hongoh Y."/>
        </authorList>
    </citation>
    <scope>NUCLEOTIDE SEQUENCE [LARGE SCALE GENOMIC DNA]</scope>
    <source>
        <strain evidence="1 2">S33</strain>
    </source>
</reference>
<comment type="caution">
    <text evidence="1">The sequence shown here is derived from an EMBL/GenBank/DDBJ whole genome shotgun (WGS) entry which is preliminary data.</text>
</comment>
<evidence type="ECO:0000313" key="1">
    <source>
        <dbReference type="EMBL" id="GFP27838.1"/>
    </source>
</evidence>
<sequence>MNREEQFRRNNDLFKVFMQHILTTPQFSEKIPQDAEVIFLPENDPELREANLALAKQSEAEGKRVIFVKVTLVPETRTVFVPRMELAQSA</sequence>
<dbReference type="EMBL" id="BLRY01000073">
    <property type="protein sequence ID" value="GFP27838.1"/>
    <property type="molecule type" value="Genomic_DNA"/>
</dbReference>
<evidence type="ECO:0000313" key="2">
    <source>
        <dbReference type="Proteomes" id="UP000591948"/>
    </source>
</evidence>
<dbReference type="Proteomes" id="UP000591948">
    <property type="component" value="Unassembled WGS sequence"/>
</dbReference>
<dbReference type="SUPFAM" id="SSF160761">
    <property type="entry name" value="TTHC002-like"/>
    <property type="match status" value="1"/>
</dbReference>
<dbReference type="InterPro" id="IPR043707">
    <property type="entry name" value="DUF5647"/>
</dbReference>
<gene>
    <name evidence="1" type="ORF">HKBW3S33_01248</name>
</gene>
<organism evidence="1 2">
    <name type="scientific">Candidatus Hakubella thermalkaliphila</name>
    <dbReference type="NCBI Taxonomy" id="2754717"/>
    <lineage>
        <taxon>Bacteria</taxon>
        <taxon>Bacillati</taxon>
        <taxon>Actinomycetota</taxon>
        <taxon>Actinomycetota incertae sedis</taxon>
        <taxon>Candidatus Hakubellales</taxon>
        <taxon>Candidatus Hakubellaceae</taxon>
        <taxon>Candidatus Hakubella</taxon>
    </lineage>
</organism>
<protein>
    <submittedName>
        <fullName evidence="1">Uncharacterized protein</fullName>
    </submittedName>
</protein>
<keyword evidence="2" id="KW-1185">Reference proteome</keyword>
<proteinExistence type="predicted"/>
<name>A0A6V8P5Z7_9ACTN</name>
<dbReference type="InterPro" id="IPR037262">
    <property type="entry name" value="TTHC002-like"/>
</dbReference>